<sequence length="179" mass="19084">MTASPEHQAEAKEQLPSVASIIIEAIKLVGKHAGEYYGFAGWLLVPLLLSIGAYATGGSVGSLLLNIASAGNFMLIMWCLAASILLTAAYTLHPDRTVDPRHLSMIAWERTFGLVITLFAGAILQLAGLFLLIIPGLIIGQAKRLYFTTTRSCAVLLQAASLFADALVPYCSAHSALLR</sequence>
<feature type="transmembrane region" description="Helical" evidence="1">
    <location>
        <begin position="112"/>
        <end position="134"/>
    </location>
</feature>
<comment type="caution">
    <text evidence="2">The sequence shown here is derived from an EMBL/GenBank/DDBJ whole genome shotgun (WGS) entry which is preliminary data.</text>
</comment>
<accession>A0A0G1XB90</accession>
<gene>
    <name evidence="2" type="ORF">UY72_C0080G0004</name>
</gene>
<proteinExistence type="predicted"/>
<protein>
    <submittedName>
        <fullName evidence="2">Uncharacterized protein</fullName>
    </submittedName>
</protein>
<evidence type="ECO:0000313" key="3">
    <source>
        <dbReference type="Proteomes" id="UP000034846"/>
    </source>
</evidence>
<evidence type="ECO:0000313" key="2">
    <source>
        <dbReference type="EMBL" id="KKW28216.1"/>
    </source>
</evidence>
<dbReference type="EMBL" id="LCRD01000080">
    <property type="protein sequence ID" value="KKW28216.1"/>
    <property type="molecule type" value="Genomic_DNA"/>
</dbReference>
<keyword evidence="1" id="KW-1133">Transmembrane helix</keyword>
<feature type="transmembrane region" description="Helical" evidence="1">
    <location>
        <begin position="63"/>
        <end position="92"/>
    </location>
</feature>
<feature type="transmembrane region" description="Helical" evidence="1">
    <location>
        <begin position="36"/>
        <end position="56"/>
    </location>
</feature>
<organism evidence="2 3">
    <name type="scientific">Candidatus Uhrbacteria bacterium GW2011_GWD2_52_7</name>
    <dbReference type="NCBI Taxonomy" id="1618989"/>
    <lineage>
        <taxon>Bacteria</taxon>
        <taxon>Candidatus Uhriibacteriota</taxon>
    </lineage>
</organism>
<evidence type="ECO:0000256" key="1">
    <source>
        <dbReference type="SAM" id="Phobius"/>
    </source>
</evidence>
<dbReference type="Proteomes" id="UP000034846">
    <property type="component" value="Unassembled WGS sequence"/>
</dbReference>
<dbReference type="AlphaFoldDB" id="A0A0G1XB90"/>
<keyword evidence="1" id="KW-0812">Transmembrane</keyword>
<name>A0A0G1XB90_9BACT</name>
<reference evidence="2 3" key="1">
    <citation type="journal article" date="2015" name="Nature">
        <title>rRNA introns, odd ribosomes, and small enigmatic genomes across a large radiation of phyla.</title>
        <authorList>
            <person name="Brown C.T."/>
            <person name="Hug L.A."/>
            <person name="Thomas B.C."/>
            <person name="Sharon I."/>
            <person name="Castelle C.J."/>
            <person name="Singh A."/>
            <person name="Wilkins M.J."/>
            <person name="Williams K.H."/>
            <person name="Banfield J.F."/>
        </authorList>
    </citation>
    <scope>NUCLEOTIDE SEQUENCE [LARGE SCALE GENOMIC DNA]</scope>
</reference>
<keyword evidence="1" id="KW-0472">Membrane</keyword>